<dbReference type="Pfam" id="PF02204">
    <property type="entry name" value="VPS9"/>
    <property type="match status" value="1"/>
</dbReference>
<feature type="compositionally biased region" description="Low complexity" evidence="1">
    <location>
        <begin position="597"/>
        <end position="620"/>
    </location>
</feature>
<dbReference type="AlphaFoldDB" id="A0AAV5R3T9"/>
<dbReference type="PROSITE" id="PS51205">
    <property type="entry name" value="VPS9"/>
    <property type="match status" value="1"/>
</dbReference>
<protein>
    <recommendedName>
        <fullName evidence="2">VPS9 domain-containing protein</fullName>
    </recommendedName>
</protein>
<dbReference type="SUPFAM" id="SSF109993">
    <property type="entry name" value="VPS9 domain"/>
    <property type="match status" value="1"/>
</dbReference>
<feature type="region of interest" description="Disordered" evidence="1">
    <location>
        <begin position="589"/>
        <end position="627"/>
    </location>
</feature>
<evidence type="ECO:0000313" key="4">
    <source>
        <dbReference type="Proteomes" id="UP001378960"/>
    </source>
</evidence>
<dbReference type="InterPro" id="IPR037191">
    <property type="entry name" value="VPS9_dom_sf"/>
</dbReference>
<organism evidence="3 4">
    <name type="scientific">Pichia kluyveri</name>
    <name type="common">Yeast</name>
    <dbReference type="NCBI Taxonomy" id="36015"/>
    <lineage>
        <taxon>Eukaryota</taxon>
        <taxon>Fungi</taxon>
        <taxon>Dikarya</taxon>
        <taxon>Ascomycota</taxon>
        <taxon>Saccharomycotina</taxon>
        <taxon>Pichiomycetes</taxon>
        <taxon>Pichiales</taxon>
        <taxon>Pichiaceae</taxon>
        <taxon>Pichia</taxon>
    </lineage>
</organism>
<sequence length="729" mass="83010">MFHTPPVKADWTTEVSIKHSYDVANNSSLSDIENDEDDDNNSQSATLDTNETKESPSIKTDSTDPNEIGDIKKSAIEVREDFSELDFHIESNRNNNPFLNNDSINNTNNNDTTTVTTGTMNTTIKNNNNDSISFFEATEIPSEGDLPIELLKVYENFLKQLKEPKFERSLASFEIAELFQRFYQDFQLSCKEYNNKIGKYELKNITQSNNNNKNNDDSEYENFRYNLIIERIICDKFYSQVVFPLKNIEIDEFEKDFSEEFSDKLGCLGSLHINFHNLDIDFPENIEKDFLNEIEETLLPEFELLTAERSPTLKMKYLIKIHESIAIIFNKIIEKYDSNNVNEKIILNTDIYLPILIYSIIKLKELRNYFLIRQLSFMKRFSNEYIFDNSIEALQIERGKILYVCANFEAAISYLSSVTLENLGLDIPSDDINLLPGSMRTREELIGLLTVPLKLESIEDKIVEFKKTNPLILNNEIVSINRGLMGFTFNNSLNNLTSNITNNFIPNPLVNADEGIKSISKTVDSSLKNILGRVPWMSDTNIDTIKENLAEPKLDDTAMQQLMENEAFSSFENNKEGIISKFTSGVMKSFQQPPEPTTNTNTNTNTSTNTTDNLTNTGTTPMKSSSGNIRSRAASFMNTSFFGSPSHDNGSTTNFGSGTSLLTTLEQAFINTPNGISPSRLSNSRKNTLTRLPSQGYQLKPITKPFEEMSISELREMYNSYQEATHFNH</sequence>
<feature type="domain" description="VPS9" evidence="2">
    <location>
        <begin position="255"/>
        <end position="424"/>
    </location>
</feature>
<dbReference type="InterPro" id="IPR003123">
    <property type="entry name" value="VPS9"/>
</dbReference>
<comment type="caution">
    <text evidence="3">The sequence shown here is derived from an EMBL/GenBank/DDBJ whole genome shotgun (WGS) entry which is preliminary data.</text>
</comment>
<accession>A0AAV5R3T9</accession>
<name>A0AAV5R3T9_PICKL</name>
<evidence type="ECO:0000256" key="1">
    <source>
        <dbReference type="SAM" id="MobiDB-lite"/>
    </source>
</evidence>
<evidence type="ECO:0000313" key="3">
    <source>
        <dbReference type="EMBL" id="GMM45950.1"/>
    </source>
</evidence>
<reference evidence="3 4" key="1">
    <citation type="journal article" date="2023" name="Elife">
        <title>Identification of key yeast species and microbe-microbe interactions impacting larval growth of Drosophila in the wild.</title>
        <authorList>
            <person name="Mure A."/>
            <person name="Sugiura Y."/>
            <person name="Maeda R."/>
            <person name="Honda K."/>
            <person name="Sakurai N."/>
            <person name="Takahashi Y."/>
            <person name="Watada M."/>
            <person name="Katoh T."/>
            <person name="Gotoh A."/>
            <person name="Gotoh Y."/>
            <person name="Taniguchi I."/>
            <person name="Nakamura K."/>
            <person name="Hayashi T."/>
            <person name="Katayama T."/>
            <person name="Uemura T."/>
            <person name="Hattori Y."/>
        </authorList>
    </citation>
    <scope>NUCLEOTIDE SEQUENCE [LARGE SCALE GENOMIC DNA]</scope>
    <source>
        <strain evidence="3 4">PK-24</strain>
    </source>
</reference>
<dbReference type="Gene3D" id="1.20.1050.80">
    <property type="entry name" value="VPS9 domain"/>
    <property type="match status" value="1"/>
</dbReference>
<dbReference type="EMBL" id="BTGB01000003">
    <property type="protein sequence ID" value="GMM45950.1"/>
    <property type="molecule type" value="Genomic_DNA"/>
</dbReference>
<evidence type="ECO:0000259" key="2">
    <source>
        <dbReference type="PROSITE" id="PS51205"/>
    </source>
</evidence>
<dbReference type="Proteomes" id="UP001378960">
    <property type="component" value="Unassembled WGS sequence"/>
</dbReference>
<feature type="region of interest" description="Disordered" evidence="1">
    <location>
        <begin position="25"/>
        <end position="70"/>
    </location>
</feature>
<gene>
    <name evidence="3" type="ORF">DAPK24_025250</name>
</gene>
<proteinExistence type="predicted"/>
<keyword evidence="4" id="KW-1185">Reference proteome</keyword>